<protein>
    <recommendedName>
        <fullName evidence="4">Secreted protein</fullName>
    </recommendedName>
</protein>
<evidence type="ECO:0000256" key="1">
    <source>
        <dbReference type="SAM" id="SignalP"/>
    </source>
</evidence>
<keyword evidence="1" id="KW-0732">Signal</keyword>
<sequence>MLMLSRPLLLLLLDTLHTFFYFASTNAFAAAHLPKNEDLIWFAIFACNASFTSDSEDIRKDELEFQSRSMQWSLRLVRAKPS</sequence>
<evidence type="ECO:0000313" key="2">
    <source>
        <dbReference type="EMBL" id="PON98520.1"/>
    </source>
</evidence>
<evidence type="ECO:0008006" key="4">
    <source>
        <dbReference type="Google" id="ProtNLM"/>
    </source>
</evidence>
<dbReference type="InParanoid" id="A0A2P5FL47"/>
<evidence type="ECO:0000313" key="3">
    <source>
        <dbReference type="Proteomes" id="UP000237000"/>
    </source>
</evidence>
<keyword evidence="3" id="KW-1185">Reference proteome</keyword>
<dbReference type="EMBL" id="JXTC01000024">
    <property type="protein sequence ID" value="PON98520.1"/>
    <property type="molecule type" value="Genomic_DNA"/>
</dbReference>
<gene>
    <name evidence="2" type="ORF">TorRG33x02_057540</name>
</gene>
<comment type="caution">
    <text evidence="2">The sequence shown here is derived from an EMBL/GenBank/DDBJ whole genome shotgun (WGS) entry which is preliminary data.</text>
</comment>
<dbReference type="AlphaFoldDB" id="A0A2P5FL47"/>
<accession>A0A2P5FL47</accession>
<feature type="chain" id="PRO_5015176413" description="Secreted protein" evidence="1">
    <location>
        <begin position="19"/>
        <end position="82"/>
    </location>
</feature>
<feature type="signal peptide" evidence="1">
    <location>
        <begin position="1"/>
        <end position="18"/>
    </location>
</feature>
<reference evidence="3" key="1">
    <citation type="submission" date="2016-06" db="EMBL/GenBank/DDBJ databases">
        <title>Parallel loss of symbiosis genes in relatives of nitrogen-fixing non-legume Parasponia.</title>
        <authorList>
            <person name="Van Velzen R."/>
            <person name="Holmer R."/>
            <person name="Bu F."/>
            <person name="Rutten L."/>
            <person name="Van Zeijl A."/>
            <person name="Liu W."/>
            <person name="Santuari L."/>
            <person name="Cao Q."/>
            <person name="Sharma T."/>
            <person name="Shen D."/>
            <person name="Roswanjaya Y."/>
            <person name="Wardhani T."/>
            <person name="Kalhor M.S."/>
            <person name="Jansen J."/>
            <person name="Van den Hoogen J."/>
            <person name="Gungor B."/>
            <person name="Hartog M."/>
            <person name="Hontelez J."/>
            <person name="Verver J."/>
            <person name="Yang W.-C."/>
            <person name="Schijlen E."/>
            <person name="Repin R."/>
            <person name="Schilthuizen M."/>
            <person name="Schranz E."/>
            <person name="Heidstra R."/>
            <person name="Miyata K."/>
            <person name="Fedorova E."/>
            <person name="Kohlen W."/>
            <person name="Bisseling T."/>
            <person name="Smit S."/>
            <person name="Geurts R."/>
        </authorList>
    </citation>
    <scope>NUCLEOTIDE SEQUENCE [LARGE SCALE GENOMIC DNA]</scope>
    <source>
        <strain evidence="3">cv. RG33-2</strain>
    </source>
</reference>
<proteinExistence type="predicted"/>
<organism evidence="2 3">
    <name type="scientific">Trema orientale</name>
    <name type="common">Charcoal tree</name>
    <name type="synonym">Celtis orientalis</name>
    <dbReference type="NCBI Taxonomy" id="63057"/>
    <lineage>
        <taxon>Eukaryota</taxon>
        <taxon>Viridiplantae</taxon>
        <taxon>Streptophyta</taxon>
        <taxon>Embryophyta</taxon>
        <taxon>Tracheophyta</taxon>
        <taxon>Spermatophyta</taxon>
        <taxon>Magnoliopsida</taxon>
        <taxon>eudicotyledons</taxon>
        <taxon>Gunneridae</taxon>
        <taxon>Pentapetalae</taxon>
        <taxon>rosids</taxon>
        <taxon>fabids</taxon>
        <taxon>Rosales</taxon>
        <taxon>Cannabaceae</taxon>
        <taxon>Trema</taxon>
    </lineage>
</organism>
<name>A0A2P5FL47_TREOI</name>
<dbReference type="Proteomes" id="UP000237000">
    <property type="component" value="Unassembled WGS sequence"/>
</dbReference>